<comment type="caution">
    <text evidence="1">The sequence shown here is derived from an EMBL/GenBank/DDBJ whole genome shotgun (WGS) entry which is preliminary data.</text>
</comment>
<protein>
    <submittedName>
        <fullName evidence="1">Glycosyltransferase family 4 protein</fullName>
    </submittedName>
</protein>
<keyword evidence="2" id="KW-1185">Reference proteome</keyword>
<evidence type="ECO:0000313" key="2">
    <source>
        <dbReference type="Proteomes" id="UP000317636"/>
    </source>
</evidence>
<sequence length="353" mass="41462">MNILILDYLSPKNHVALYNNMIQYLTHVGHVKVVAKDNYYLDYKKDWKGVELEEIHIKNAGNNMVTRKLQSLTSMIKTRKIVKNNKDCLKVVLTFDTIAFALGWSWIKSNNIFILHHKNIDELNSKVKKFVFKTYMNKVNHIVFEEFFKEYLINEIGIEEKRVHVIPHPIFSPGASDKDDFRYDCIGLSNSNDEEFIKKIIEEEVKTNYLKNSNLNVVLRSKKYRFDNGNLKVISGYLSKEEYDNYTQKCKSVFVPLPSTFKYRVSGVIYDALSNYKVVIANNVPIVKHYEEKYPDLCIGVNDVRGFFEKLDIIKFNKTVNKDFTEFIKHHDEKMVIKKFRDAFKDAFKDANT</sequence>
<dbReference type="EMBL" id="VHIV01000004">
    <property type="protein sequence ID" value="TPV41406.1"/>
    <property type="molecule type" value="Genomic_DNA"/>
</dbReference>
<evidence type="ECO:0000313" key="1">
    <source>
        <dbReference type="EMBL" id="TPV41406.1"/>
    </source>
</evidence>
<accession>A0AC61T272</accession>
<name>A0AC61T272_9BACI</name>
<reference evidence="1" key="1">
    <citation type="submission" date="2019-06" db="EMBL/GenBank/DDBJ databases">
        <title>Draft genome sequence of Bacillus sp. strain MHSD28.</title>
        <authorList>
            <person name="Makuwa S.C."/>
            <person name="Serepa-Dlamini M.H."/>
        </authorList>
    </citation>
    <scope>NUCLEOTIDE SEQUENCE</scope>
    <source>
        <strain evidence="1">MHSD28</strain>
    </source>
</reference>
<gene>
    <name evidence="1" type="ORF">FJ659_20710</name>
</gene>
<proteinExistence type="predicted"/>
<organism evidence="1 2">
    <name type="scientific">Bacillus dicomae</name>
    <dbReference type="NCBI Taxonomy" id="3088378"/>
    <lineage>
        <taxon>Bacteria</taxon>
        <taxon>Bacillati</taxon>
        <taxon>Bacillota</taxon>
        <taxon>Bacilli</taxon>
        <taxon>Bacillales</taxon>
        <taxon>Bacillaceae</taxon>
        <taxon>Bacillus</taxon>
        <taxon>Bacillus cereus group</taxon>
    </lineage>
</organism>
<dbReference type="Proteomes" id="UP000317636">
    <property type="component" value="Unassembled WGS sequence"/>
</dbReference>